<evidence type="ECO:0000313" key="1">
    <source>
        <dbReference type="EMBL" id="CDW42240.1"/>
    </source>
</evidence>
<reference evidence="1" key="1">
    <citation type="submission" date="2014-05" db="EMBL/GenBank/DDBJ databases">
        <authorList>
            <person name="Chronopoulou M."/>
        </authorList>
    </citation>
    <scope>NUCLEOTIDE SEQUENCE</scope>
    <source>
        <tissue evidence="1">Whole organism</tissue>
    </source>
</reference>
<accession>A0A0K2UVX7</accession>
<organism evidence="1">
    <name type="scientific">Lepeophtheirus salmonis</name>
    <name type="common">Salmon louse</name>
    <name type="synonym">Caligus salmonis</name>
    <dbReference type="NCBI Taxonomy" id="72036"/>
    <lineage>
        <taxon>Eukaryota</taxon>
        <taxon>Metazoa</taxon>
        <taxon>Ecdysozoa</taxon>
        <taxon>Arthropoda</taxon>
        <taxon>Crustacea</taxon>
        <taxon>Multicrustacea</taxon>
        <taxon>Hexanauplia</taxon>
        <taxon>Copepoda</taxon>
        <taxon>Siphonostomatoida</taxon>
        <taxon>Caligidae</taxon>
        <taxon>Lepeophtheirus</taxon>
    </lineage>
</organism>
<dbReference type="AlphaFoldDB" id="A0A0K2UVX7"/>
<protein>
    <submittedName>
        <fullName evidence="1">Uncharacterized protein</fullName>
    </submittedName>
</protein>
<name>A0A0K2UVX7_LEPSM</name>
<proteinExistence type="predicted"/>
<dbReference type="EMBL" id="HACA01024879">
    <property type="protein sequence ID" value="CDW42240.1"/>
    <property type="molecule type" value="Transcribed_RNA"/>
</dbReference>
<feature type="non-terminal residue" evidence="1">
    <location>
        <position position="1"/>
    </location>
</feature>
<sequence>KTFISYVFFTLEKQKELVIIFLFKIVETDKEILKDKAVLIIYIQHGHVFMNLHTLWAHTHQILIIYEHTYVSICR</sequence>